<evidence type="ECO:0000259" key="5">
    <source>
        <dbReference type="Pfam" id="PF25975"/>
    </source>
</evidence>
<dbReference type="GO" id="GO:0015679">
    <property type="term" value="P:plasma membrane copper ion transport"/>
    <property type="evidence" value="ECO:0007669"/>
    <property type="project" value="TreeGrafter"/>
</dbReference>
<gene>
    <name evidence="6" type="ORF">HELGO_WM13356</name>
</gene>
<name>A0A6S6SCX6_9BACT</name>
<dbReference type="FunFam" id="2.40.420.20:FF:000006">
    <property type="entry name" value="RND family efflux transporter MFP subunit"/>
    <property type="match status" value="1"/>
</dbReference>
<dbReference type="SUPFAM" id="SSF111369">
    <property type="entry name" value="HlyD-like secretion proteins"/>
    <property type="match status" value="1"/>
</dbReference>
<dbReference type="PANTHER" id="PTHR30097:SF4">
    <property type="entry name" value="SLR6042 PROTEIN"/>
    <property type="match status" value="1"/>
</dbReference>
<dbReference type="NCBIfam" id="TIGR01730">
    <property type="entry name" value="RND_mfp"/>
    <property type="match status" value="1"/>
</dbReference>
<dbReference type="GO" id="GO:0016020">
    <property type="term" value="C:membrane"/>
    <property type="evidence" value="ECO:0007669"/>
    <property type="project" value="InterPro"/>
</dbReference>
<feature type="signal peptide" evidence="4">
    <location>
        <begin position="1"/>
        <end position="21"/>
    </location>
</feature>
<accession>A0A6S6SCX6</accession>
<evidence type="ECO:0000313" key="6">
    <source>
        <dbReference type="EMBL" id="CAA6807806.1"/>
    </source>
</evidence>
<keyword evidence="4" id="KW-0732">Signal</keyword>
<dbReference type="InterPro" id="IPR051909">
    <property type="entry name" value="MFP_Cation_Efflux"/>
</dbReference>
<dbReference type="GO" id="GO:0060003">
    <property type="term" value="P:copper ion export"/>
    <property type="evidence" value="ECO:0007669"/>
    <property type="project" value="TreeGrafter"/>
</dbReference>
<proteinExistence type="inferred from homology"/>
<feature type="coiled-coil region" evidence="3">
    <location>
        <begin position="255"/>
        <end position="302"/>
    </location>
</feature>
<evidence type="ECO:0000256" key="1">
    <source>
        <dbReference type="ARBA" id="ARBA00009477"/>
    </source>
</evidence>
<dbReference type="PANTHER" id="PTHR30097">
    <property type="entry name" value="CATION EFFLUX SYSTEM PROTEIN CUSB"/>
    <property type="match status" value="1"/>
</dbReference>
<dbReference type="Pfam" id="PF25975">
    <property type="entry name" value="CzcB_C"/>
    <property type="match status" value="1"/>
</dbReference>
<feature type="domain" description="CzcB-like C-terminal circularly permuted SH3-like" evidence="5">
    <location>
        <begin position="433"/>
        <end position="493"/>
    </location>
</feature>
<dbReference type="InterPro" id="IPR006143">
    <property type="entry name" value="RND_pump_MFP"/>
</dbReference>
<dbReference type="Gene3D" id="1.10.287.470">
    <property type="entry name" value="Helix hairpin bin"/>
    <property type="match status" value="1"/>
</dbReference>
<comment type="similarity">
    <text evidence="1">Belongs to the membrane fusion protein (MFP) (TC 8.A.1) family.</text>
</comment>
<reference evidence="6" key="1">
    <citation type="submission" date="2020-01" db="EMBL/GenBank/DDBJ databases">
        <authorList>
            <person name="Meier V. D."/>
            <person name="Meier V D."/>
        </authorList>
    </citation>
    <scope>NUCLEOTIDE SEQUENCE</scope>
    <source>
        <strain evidence="6">HLG_WM_MAG_10</strain>
    </source>
</reference>
<protein>
    <submittedName>
        <fullName evidence="6">Probable Co/Zn/Cd efflux system membrane fusion protein</fullName>
    </submittedName>
</protein>
<dbReference type="GO" id="GO:0022857">
    <property type="term" value="F:transmembrane transporter activity"/>
    <property type="evidence" value="ECO:0007669"/>
    <property type="project" value="InterPro"/>
</dbReference>
<dbReference type="EMBL" id="CACVAQ010000138">
    <property type="protein sequence ID" value="CAA6807806.1"/>
    <property type="molecule type" value="Genomic_DNA"/>
</dbReference>
<keyword evidence="3" id="KW-0175">Coiled coil</keyword>
<feature type="chain" id="PRO_5028279873" evidence="4">
    <location>
        <begin position="22"/>
        <end position="509"/>
    </location>
</feature>
<keyword evidence="2" id="KW-0813">Transport</keyword>
<dbReference type="InterPro" id="IPR058649">
    <property type="entry name" value="CzcB_C"/>
</dbReference>
<dbReference type="Gene3D" id="2.40.420.20">
    <property type="match status" value="1"/>
</dbReference>
<dbReference type="Gene3D" id="2.40.50.100">
    <property type="match status" value="1"/>
</dbReference>
<sequence length="509" mass="56253">MKALIMLLLVASSLLITGCHSHDDHEGHDHSEHDHEGHDHGATLDVITYTLWDGNTELFLEFSPFLLKKSNPIRVVLTSLDNFQALPTDLSIHINNGTKIKAKSSQTGIYEASLTFQKAGNQKLIFVLGTGTNKRSIVLKDLPVFENQEAAFRGTHPTADAIGSINYQRKDAWNNLFKVETVQQKPVGTIVHTSGIIEPSTTDLSTLVAKRDGVVNIRKKNLTSGAAVRARDLLFTVTGKGIVEDDLEMNFIKAQSNLERQKSNLERKKKLLIDNIIGQKEYEQALNEYELAEAEFNNIRKLFNKGEKRHLVSSPTTGFVSQLLVQEGQFVKAGQPLASILKTSRVQIKVDVSPRYRALLPTIVNANFVNPYTDKAYSMLDLEGRVISFGRMTSHAEGHYIPLYFEINNHPDLSPGAMVEVFLMTQANTQQLSVPLSAVLEEMGSYVTFVQKSAETYEKQVVEIGANDGKMVQILSGLSLGDKVITQGALQVKLASMSAAVDPHAGHNH</sequence>
<evidence type="ECO:0000256" key="3">
    <source>
        <dbReference type="SAM" id="Coils"/>
    </source>
</evidence>
<evidence type="ECO:0000256" key="2">
    <source>
        <dbReference type="ARBA" id="ARBA00022448"/>
    </source>
</evidence>
<dbReference type="AlphaFoldDB" id="A0A6S6SCX6"/>
<dbReference type="GO" id="GO:0030313">
    <property type="term" value="C:cell envelope"/>
    <property type="evidence" value="ECO:0007669"/>
    <property type="project" value="TreeGrafter"/>
</dbReference>
<evidence type="ECO:0000256" key="4">
    <source>
        <dbReference type="SAM" id="SignalP"/>
    </source>
</evidence>
<organism evidence="6">
    <name type="scientific">uncultured Aureispira sp</name>
    <dbReference type="NCBI Taxonomy" id="1331704"/>
    <lineage>
        <taxon>Bacteria</taxon>
        <taxon>Pseudomonadati</taxon>
        <taxon>Bacteroidota</taxon>
        <taxon>Saprospiria</taxon>
        <taxon>Saprospirales</taxon>
        <taxon>Saprospiraceae</taxon>
        <taxon>Aureispira</taxon>
        <taxon>environmental samples</taxon>
    </lineage>
</organism>
<dbReference type="PROSITE" id="PS51257">
    <property type="entry name" value="PROKAR_LIPOPROTEIN"/>
    <property type="match status" value="1"/>
</dbReference>